<gene>
    <name evidence="2" type="ORF">PPERSA_06114</name>
</gene>
<keyword evidence="3" id="KW-1185">Reference proteome</keyword>
<comment type="caution">
    <text evidence="2">The sequence shown here is derived from an EMBL/GenBank/DDBJ whole genome shotgun (WGS) entry which is preliminary data.</text>
</comment>
<keyword evidence="1" id="KW-1133">Transmembrane helix</keyword>
<evidence type="ECO:0000313" key="3">
    <source>
        <dbReference type="Proteomes" id="UP000054937"/>
    </source>
</evidence>
<accession>A0A0V0QWA9</accession>
<feature type="transmembrane region" description="Helical" evidence="1">
    <location>
        <begin position="128"/>
        <end position="146"/>
    </location>
</feature>
<feature type="transmembrane region" description="Helical" evidence="1">
    <location>
        <begin position="21"/>
        <end position="41"/>
    </location>
</feature>
<keyword evidence="1" id="KW-0472">Membrane</keyword>
<dbReference type="Proteomes" id="UP000054937">
    <property type="component" value="Unassembled WGS sequence"/>
</dbReference>
<dbReference type="OrthoDB" id="322748at2759"/>
<name>A0A0V0QWA9_PSEPJ</name>
<sequence length="152" mass="17133">MVLNYWTISYNPSRIEKPLPIIYAHCTLKGMQVGTVFSLIYGLKCFPNFYSQFINKLPISMVAGVLISNALCFFQCQVSPLATTEKNQSRAFRIPKNSRQNRADDLMLLGGLCGLSLTRYFKVGVLKSFYLGCSIGTIINTGIYISETFDRF</sequence>
<reference evidence="2 3" key="1">
    <citation type="journal article" date="2015" name="Sci. Rep.">
        <title>Genome of the facultative scuticociliatosis pathogen Pseudocohnilembus persalinus provides insight into its virulence through horizontal gene transfer.</title>
        <authorList>
            <person name="Xiong J."/>
            <person name="Wang G."/>
            <person name="Cheng J."/>
            <person name="Tian M."/>
            <person name="Pan X."/>
            <person name="Warren A."/>
            <person name="Jiang C."/>
            <person name="Yuan D."/>
            <person name="Miao W."/>
        </authorList>
    </citation>
    <scope>NUCLEOTIDE SEQUENCE [LARGE SCALE GENOMIC DNA]</scope>
    <source>
        <strain evidence="2">36N120E</strain>
    </source>
</reference>
<dbReference type="OMA" id="LNYWTIS"/>
<organism evidence="2 3">
    <name type="scientific">Pseudocohnilembus persalinus</name>
    <name type="common">Ciliate</name>
    <dbReference type="NCBI Taxonomy" id="266149"/>
    <lineage>
        <taxon>Eukaryota</taxon>
        <taxon>Sar</taxon>
        <taxon>Alveolata</taxon>
        <taxon>Ciliophora</taxon>
        <taxon>Intramacronucleata</taxon>
        <taxon>Oligohymenophorea</taxon>
        <taxon>Scuticociliatia</taxon>
        <taxon>Philasterida</taxon>
        <taxon>Pseudocohnilembidae</taxon>
        <taxon>Pseudocohnilembus</taxon>
    </lineage>
</organism>
<evidence type="ECO:0000313" key="2">
    <source>
        <dbReference type="EMBL" id="KRX06232.1"/>
    </source>
</evidence>
<proteinExistence type="predicted"/>
<dbReference type="InParanoid" id="A0A0V0QWA9"/>
<keyword evidence="1" id="KW-0812">Transmembrane</keyword>
<evidence type="ECO:0000256" key="1">
    <source>
        <dbReference type="SAM" id="Phobius"/>
    </source>
</evidence>
<dbReference type="EMBL" id="LDAU01000098">
    <property type="protein sequence ID" value="KRX06232.1"/>
    <property type="molecule type" value="Genomic_DNA"/>
</dbReference>
<protein>
    <submittedName>
        <fullName evidence="2">Uncharacterized protein</fullName>
    </submittedName>
</protein>
<feature type="transmembrane region" description="Helical" evidence="1">
    <location>
        <begin position="61"/>
        <end position="82"/>
    </location>
</feature>
<dbReference type="AlphaFoldDB" id="A0A0V0QWA9"/>